<keyword evidence="1" id="KW-0472">Membrane</keyword>
<dbReference type="AlphaFoldDB" id="A0A4U1CFI4"/>
<dbReference type="Proteomes" id="UP000307244">
    <property type="component" value="Unassembled WGS sequence"/>
</dbReference>
<dbReference type="EMBL" id="SWBQ01000003">
    <property type="protein sequence ID" value="TKC05912.1"/>
    <property type="molecule type" value="Genomic_DNA"/>
</dbReference>
<evidence type="ECO:0000313" key="3">
    <source>
        <dbReference type="EMBL" id="TKC05912.1"/>
    </source>
</evidence>
<dbReference type="InterPro" id="IPR025510">
    <property type="entry name" value="DUF4397"/>
</dbReference>
<reference evidence="3 4" key="1">
    <citation type="submission" date="2019-04" db="EMBL/GenBank/DDBJ databases">
        <title>Pedobacter sp. RP-3-15 sp. nov., isolated from Arctic soil.</title>
        <authorList>
            <person name="Dahal R.H."/>
            <person name="Kim D.-U."/>
        </authorList>
    </citation>
    <scope>NUCLEOTIDE SEQUENCE [LARGE SCALE GENOMIC DNA]</scope>
    <source>
        <strain evidence="3 4">RP-3-15</strain>
    </source>
</reference>
<protein>
    <submittedName>
        <fullName evidence="3">DUF4397 domain-containing protein</fullName>
    </submittedName>
</protein>
<evidence type="ECO:0000256" key="1">
    <source>
        <dbReference type="SAM" id="Phobius"/>
    </source>
</evidence>
<dbReference type="RefSeq" id="WP_136836173.1">
    <property type="nucleotide sequence ID" value="NZ_SWBQ01000003.1"/>
</dbReference>
<dbReference type="Pfam" id="PF14344">
    <property type="entry name" value="DUF4397"/>
    <property type="match status" value="1"/>
</dbReference>
<evidence type="ECO:0000259" key="2">
    <source>
        <dbReference type="Pfam" id="PF14344"/>
    </source>
</evidence>
<name>A0A4U1CFI4_9SPHI</name>
<accession>A0A4U1CFI4</accession>
<comment type="caution">
    <text evidence="3">The sequence shown here is derived from an EMBL/GenBank/DDBJ whole genome shotgun (WGS) entry which is preliminary data.</text>
</comment>
<proteinExistence type="predicted"/>
<sequence length="237" mass="25702">MTNSPAKPLLKSLLAIAIILGMLMVVLIFDSCKKDPVTTVNTSYLSVTNTSPTLSTFNFYLNQSKANTGALPFGGTIPYLQVNPGEYNAKLTTESNTESLLTKKIVLEKDKIYSLFVIDKADKLDYLQITDDIKVPGTDKALIRFINLSPDASALNLSVKDGAAIATDKAYKSAGTFLEVDAKLYTFEIKDKATSAVKAELKDIDLKKGGIYTVIARGLLNATDTERAFSGQVITNK</sequence>
<feature type="transmembrane region" description="Helical" evidence="1">
    <location>
        <begin position="12"/>
        <end position="29"/>
    </location>
</feature>
<gene>
    <name evidence="3" type="ORF">FA047_11245</name>
</gene>
<keyword evidence="4" id="KW-1185">Reference proteome</keyword>
<feature type="domain" description="DUF4397" evidence="2">
    <location>
        <begin position="43"/>
        <end position="157"/>
    </location>
</feature>
<keyword evidence="1" id="KW-0812">Transmembrane</keyword>
<organism evidence="3 4">
    <name type="scientific">Pedobacter frigoris</name>
    <dbReference type="NCBI Taxonomy" id="2571272"/>
    <lineage>
        <taxon>Bacteria</taxon>
        <taxon>Pseudomonadati</taxon>
        <taxon>Bacteroidota</taxon>
        <taxon>Sphingobacteriia</taxon>
        <taxon>Sphingobacteriales</taxon>
        <taxon>Sphingobacteriaceae</taxon>
        <taxon>Pedobacter</taxon>
    </lineage>
</organism>
<evidence type="ECO:0000313" key="4">
    <source>
        <dbReference type="Proteomes" id="UP000307244"/>
    </source>
</evidence>
<keyword evidence="1" id="KW-1133">Transmembrane helix</keyword>
<dbReference type="OrthoDB" id="9792011at2"/>